<dbReference type="RefSeq" id="WP_201661486.1">
    <property type="nucleotide sequence ID" value="NZ_CP068047.1"/>
</dbReference>
<keyword evidence="3" id="KW-1185">Reference proteome</keyword>
<feature type="signal peptide" evidence="1">
    <location>
        <begin position="1"/>
        <end position="20"/>
    </location>
</feature>
<gene>
    <name evidence="2" type="ORF">JI749_07135</name>
</gene>
<dbReference type="Proteomes" id="UP000595460">
    <property type="component" value="Chromosome"/>
</dbReference>
<keyword evidence="1" id="KW-0732">Signal</keyword>
<sequence>MRNSFAFITVPVLFALAAQAGELPQEPIVELLVRGESAPVDVGSDYLFGLPEIALADQAASAGGMVRNEGKGDFRSSCVSDGHRTVWFLSDASSYEGEPYLTAIVVSAIPPASDTCQATAGIEDVPADTQLPGIGAPQADIEARFGPLELSEAGLVAFRSHDVLGDGADSWELVKTVTYHLEDGVVDAVAYEQVTIH</sequence>
<reference evidence="2 3" key="1">
    <citation type="submission" date="2021-01" db="EMBL/GenBank/DDBJ databases">
        <title>Genome seq and assembly of Devosia sp. G19.</title>
        <authorList>
            <person name="Chhetri G."/>
        </authorList>
    </citation>
    <scope>NUCLEOTIDE SEQUENCE [LARGE SCALE GENOMIC DNA]</scope>
    <source>
        <strain evidence="2 3">G19</strain>
    </source>
</reference>
<proteinExistence type="predicted"/>
<accession>A0ABX7C3Y7</accession>
<protein>
    <submittedName>
        <fullName evidence="2">Uncharacterized protein</fullName>
    </submittedName>
</protein>
<evidence type="ECO:0000313" key="2">
    <source>
        <dbReference type="EMBL" id="QQR37375.1"/>
    </source>
</evidence>
<organism evidence="2 3">
    <name type="scientific">Devosia oryziradicis</name>
    <dbReference type="NCBI Taxonomy" id="2801335"/>
    <lineage>
        <taxon>Bacteria</taxon>
        <taxon>Pseudomonadati</taxon>
        <taxon>Pseudomonadota</taxon>
        <taxon>Alphaproteobacteria</taxon>
        <taxon>Hyphomicrobiales</taxon>
        <taxon>Devosiaceae</taxon>
        <taxon>Devosia</taxon>
    </lineage>
</organism>
<name>A0ABX7C3Y7_9HYPH</name>
<evidence type="ECO:0000256" key="1">
    <source>
        <dbReference type="SAM" id="SignalP"/>
    </source>
</evidence>
<feature type="chain" id="PRO_5045265587" evidence="1">
    <location>
        <begin position="21"/>
        <end position="197"/>
    </location>
</feature>
<dbReference type="EMBL" id="CP068047">
    <property type="protein sequence ID" value="QQR37375.1"/>
    <property type="molecule type" value="Genomic_DNA"/>
</dbReference>
<evidence type="ECO:0000313" key="3">
    <source>
        <dbReference type="Proteomes" id="UP000595460"/>
    </source>
</evidence>